<evidence type="ECO:0000259" key="1">
    <source>
        <dbReference type="Pfam" id="PF07992"/>
    </source>
</evidence>
<feature type="domain" description="FAD/NAD(P)-binding" evidence="1">
    <location>
        <begin position="10"/>
        <end position="329"/>
    </location>
</feature>
<dbReference type="GO" id="GO:0050660">
    <property type="term" value="F:flavin adenine dinucleotide binding"/>
    <property type="evidence" value="ECO:0007669"/>
    <property type="project" value="TreeGrafter"/>
</dbReference>
<keyword evidence="3" id="KW-1185">Reference proteome</keyword>
<dbReference type="InterPro" id="IPR023753">
    <property type="entry name" value="FAD/NAD-binding_dom"/>
</dbReference>
<dbReference type="OrthoDB" id="202203at2759"/>
<dbReference type="AlphaFoldDB" id="A0A2J6RU11"/>
<accession>A0A2J6RU11</accession>
<evidence type="ECO:0000313" key="3">
    <source>
        <dbReference type="Proteomes" id="UP000235786"/>
    </source>
</evidence>
<gene>
    <name evidence="2" type="ORF">L207DRAFT_305126</name>
</gene>
<dbReference type="GO" id="GO:0004174">
    <property type="term" value="F:electron-transferring-flavoprotein dehydrogenase activity"/>
    <property type="evidence" value="ECO:0007669"/>
    <property type="project" value="TreeGrafter"/>
</dbReference>
<dbReference type="EMBL" id="KZ613943">
    <property type="protein sequence ID" value="PMD42005.1"/>
    <property type="molecule type" value="Genomic_DNA"/>
</dbReference>
<organism evidence="2 3">
    <name type="scientific">Hyaloscypha variabilis (strain UAMH 11265 / GT02V1 / F)</name>
    <name type="common">Meliniomyces variabilis</name>
    <dbReference type="NCBI Taxonomy" id="1149755"/>
    <lineage>
        <taxon>Eukaryota</taxon>
        <taxon>Fungi</taxon>
        <taxon>Dikarya</taxon>
        <taxon>Ascomycota</taxon>
        <taxon>Pezizomycotina</taxon>
        <taxon>Leotiomycetes</taxon>
        <taxon>Helotiales</taxon>
        <taxon>Hyaloscyphaceae</taxon>
        <taxon>Hyaloscypha</taxon>
        <taxon>Hyaloscypha variabilis</taxon>
    </lineage>
</organism>
<dbReference type="PANTHER" id="PTHR43735:SF24">
    <property type="entry name" value="NUCLEOTIDE-DISULPHIDE OXIDOREDUCTASE AMID-LIKE, PUTATIVE (AFU_ORTHOLOGUE AFUA_1G17180)-RELATED"/>
    <property type="match status" value="1"/>
</dbReference>
<dbReference type="Proteomes" id="UP000235786">
    <property type="component" value="Unassembled WGS sequence"/>
</dbReference>
<proteinExistence type="predicted"/>
<dbReference type="STRING" id="1149755.A0A2J6RU11"/>
<dbReference type="GO" id="GO:0005737">
    <property type="term" value="C:cytoplasm"/>
    <property type="evidence" value="ECO:0007669"/>
    <property type="project" value="TreeGrafter"/>
</dbReference>
<dbReference type="Gene3D" id="3.50.50.100">
    <property type="match status" value="1"/>
</dbReference>
<evidence type="ECO:0000313" key="2">
    <source>
        <dbReference type="EMBL" id="PMD42005.1"/>
    </source>
</evidence>
<reference evidence="2 3" key="1">
    <citation type="submission" date="2016-04" db="EMBL/GenBank/DDBJ databases">
        <title>A degradative enzymes factory behind the ericoid mycorrhizal symbiosis.</title>
        <authorList>
            <consortium name="DOE Joint Genome Institute"/>
            <person name="Martino E."/>
            <person name="Morin E."/>
            <person name="Grelet G."/>
            <person name="Kuo A."/>
            <person name="Kohler A."/>
            <person name="Daghino S."/>
            <person name="Barry K."/>
            <person name="Choi C."/>
            <person name="Cichocki N."/>
            <person name="Clum A."/>
            <person name="Copeland A."/>
            <person name="Hainaut M."/>
            <person name="Haridas S."/>
            <person name="Labutti K."/>
            <person name="Lindquist E."/>
            <person name="Lipzen A."/>
            <person name="Khouja H.-R."/>
            <person name="Murat C."/>
            <person name="Ohm R."/>
            <person name="Olson A."/>
            <person name="Spatafora J."/>
            <person name="Veneault-Fourrey C."/>
            <person name="Henrissat B."/>
            <person name="Grigoriev I."/>
            <person name="Martin F."/>
            <person name="Perotto S."/>
        </authorList>
    </citation>
    <scope>NUCLEOTIDE SEQUENCE [LARGE SCALE GENOMIC DNA]</scope>
    <source>
        <strain evidence="2 3">F</strain>
    </source>
</reference>
<dbReference type="PANTHER" id="PTHR43735">
    <property type="entry name" value="APOPTOSIS-INDUCING FACTOR 1"/>
    <property type="match status" value="1"/>
</dbReference>
<sequence length="413" mass="44013">MGGGEHPPTKILIIGGSYAGLAATTTLLDLSRGLTSTGTLPSPTTTDAHPKLPISITLVDERDGFYHTIGSPLALASTPYSHKAWMKFSSLPALQVSSLKFIQGSVKSIDSESKTAKIDGKEGESDEKYDFLIAASGLRRVFPVVPQSLTEGEYLEEARVQIERIEEGSEGVVVIGAVGTEMAAEIKHVHPTKTVKLIHSRSKLLSSEPLPDDLKDTTLSLLREAGVEVLLNRRVASATSTESHDGQKVYKVTLSNGETFQASTVIWALSKAIPTTTYLPPSSLTADSLVKVQPTLSIPSIPNLNSHFAAGDLVAWSGIKRCGSAMAMGNTAAFNIYQTMIQEKTGKKAESMLFPEVPPMITLAVGGKAVSYSPGAGMEEGEEVMRSFFGSDLGLEICYDHLRLGVEPGLPGK</sequence>
<name>A0A2J6RU11_HYAVF</name>
<dbReference type="SUPFAM" id="SSF51905">
    <property type="entry name" value="FAD/NAD(P)-binding domain"/>
    <property type="match status" value="1"/>
</dbReference>
<dbReference type="InterPro" id="IPR036188">
    <property type="entry name" value="FAD/NAD-bd_sf"/>
</dbReference>
<dbReference type="Pfam" id="PF07992">
    <property type="entry name" value="Pyr_redox_2"/>
    <property type="match status" value="1"/>
</dbReference>
<protein>
    <submittedName>
        <fullName evidence="2">FAD/NAD(P)-binding domain-containing protein</fullName>
    </submittedName>
</protein>